<organism evidence="1 2">
    <name type="scientific">Artemisia annua</name>
    <name type="common">Sweet wormwood</name>
    <dbReference type="NCBI Taxonomy" id="35608"/>
    <lineage>
        <taxon>Eukaryota</taxon>
        <taxon>Viridiplantae</taxon>
        <taxon>Streptophyta</taxon>
        <taxon>Embryophyta</taxon>
        <taxon>Tracheophyta</taxon>
        <taxon>Spermatophyta</taxon>
        <taxon>Magnoliopsida</taxon>
        <taxon>eudicotyledons</taxon>
        <taxon>Gunneridae</taxon>
        <taxon>Pentapetalae</taxon>
        <taxon>asterids</taxon>
        <taxon>campanulids</taxon>
        <taxon>Asterales</taxon>
        <taxon>Asteraceae</taxon>
        <taxon>Asteroideae</taxon>
        <taxon>Anthemideae</taxon>
        <taxon>Artemisiinae</taxon>
        <taxon>Artemisia</taxon>
    </lineage>
</organism>
<accession>A0A2U1PDJ2</accession>
<name>A0A2U1PDJ2_ARTAN</name>
<dbReference type="PANTHER" id="PTHR31280:SF3">
    <property type="entry name" value="DNA TOPOISOMERASE 4 SUBUNIT B (DUF810)"/>
    <property type="match status" value="1"/>
</dbReference>
<protein>
    <submittedName>
        <fullName evidence="1">Mammalian uncoordinated homology 13, domain 2</fullName>
    </submittedName>
</protein>
<dbReference type="AlphaFoldDB" id="A0A2U1PDJ2"/>
<dbReference type="Proteomes" id="UP000245207">
    <property type="component" value="Unassembled WGS sequence"/>
</dbReference>
<evidence type="ECO:0000313" key="2">
    <source>
        <dbReference type="Proteomes" id="UP000245207"/>
    </source>
</evidence>
<dbReference type="PANTHER" id="PTHR31280">
    <property type="entry name" value="PROTEIN UNC-13 HOMOLOG"/>
    <property type="match status" value="1"/>
</dbReference>
<keyword evidence="2" id="KW-1185">Reference proteome</keyword>
<evidence type="ECO:0000313" key="1">
    <source>
        <dbReference type="EMBL" id="PWA83832.1"/>
    </source>
</evidence>
<gene>
    <name evidence="1" type="ORF">CTI12_AA163640</name>
</gene>
<comment type="caution">
    <text evidence="1">The sequence shown here is derived from an EMBL/GenBank/DDBJ whole genome shotgun (WGS) entry which is preliminary data.</text>
</comment>
<sequence>MQVSEVMDECIRQTLMKFSIRKPHVQVDIPQIAIELLSGIQQNDFLIERSYTQWRKCQANVLEELFSSVNYPEMQELGILLDKIRNPEEWNIIMTPAERAEVLLAIRQVASSLSSMGRSSNIQGSA</sequence>
<proteinExistence type="predicted"/>
<dbReference type="OrthoDB" id="2015333at2759"/>
<dbReference type="EMBL" id="PKPP01001299">
    <property type="protein sequence ID" value="PWA83832.1"/>
    <property type="molecule type" value="Genomic_DNA"/>
</dbReference>
<dbReference type="InterPro" id="IPR008528">
    <property type="entry name" value="unc-13_homologue"/>
</dbReference>
<reference evidence="1 2" key="1">
    <citation type="journal article" date="2018" name="Mol. Plant">
        <title>The genome of Artemisia annua provides insight into the evolution of Asteraceae family and artemisinin biosynthesis.</title>
        <authorList>
            <person name="Shen Q."/>
            <person name="Zhang L."/>
            <person name="Liao Z."/>
            <person name="Wang S."/>
            <person name="Yan T."/>
            <person name="Shi P."/>
            <person name="Liu M."/>
            <person name="Fu X."/>
            <person name="Pan Q."/>
            <person name="Wang Y."/>
            <person name="Lv Z."/>
            <person name="Lu X."/>
            <person name="Zhang F."/>
            <person name="Jiang W."/>
            <person name="Ma Y."/>
            <person name="Chen M."/>
            <person name="Hao X."/>
            <person name="Li L."/>
            <person name="Tang Y."/>
            <person name="Lv G."/>
            <person name="Zhou Y."/>
            <person name="Sun X."/>
            <person name="Brodelius P.E."/>
            <person name="Rose J.K.C."/>
            <person name="Tang K."/>
        </authorList>
    </citation>
    <scope>NUCLEOTIDE SEQUENCE [LARGE SCALE GENOMIC DNA]</scope>
    <source>
        <strain evidence="2">cv. Huhao1</strain>
        <tissue evidence="1">Leaf</tissue>
    </source>
</reference>